<evidence type="ECO:0000256" key="1">
    <source>
        <dbReference type="ARBA" id="ARBA00001947"/>
    </source>
</evidence>
<keyword evidence="4" id="KW-1185">Reference proteome</keyword>
<organism evidence="3 4">
    <name type="scientific">Novipirellula rosea</name>
    <dbReference type="NCBI Taxonomy" id="1031540"/>
    <lineage>
        <taxon>Bacteria</taxon>
        <taxon>Pseudomonadati</taxon>
        <taxon>Planctomycetota</taxon>
        <taxon>Planctomycetia</taxon>
        <taxon>Pirellulales</taxon>
        <taxon>Pirellulaceae</taxon>
        <taxon>Novipirellula</taxon>
    </lineage>
</organism>
<comment type="caution">
    <text evidence="3">The sequence shown here is derived from an EMBL/GenBank/DDBJ whole genome shotgun (WGS) entry which is preliminary data.</text>
</comment>
<dbReference type="SMART" id="SM00228">
    <property type="entry name" value="PDZ"/>
    <property type="match status" value="2"/>
</dbReference>
<proteinExistence type="predicted"/>
<dbReference type="EMBL" id="BAABGA010000091">
    <property type="protein sequence ID" value="GAA4467868.1"/>
    <property type="molecule type" value="Genomic_DNA"/>
</dbReference>
<evidence type="ECO:0000313" key="3">
    <source>
        <dbReference type="EMBL" id="GAA4467868.1"/>
    </source>
</evidence>
<evidence type="ECO:0000259" key="2">
    <source>
        <dbReference type="PROSITE" id="PS50106"/>
    </source>
</evidence>
<evidence type="ECO:0000313" key="4">
    <source>
        <dbReference type="Proteomes" id="UP001500840"/>
    </source>
</evidence>
<dbReference type="Gene3D" id="2.30.42.10">
    <property type="match status" value="2"/>
</dbReference>
<accession>A0ABP8NLM1</accession>
<reference evidence="4" key="1">
    <citation type="journal article" date="2019" name="Int. J. Syst. Evol. Microbiol.">
        <title>The Global Catalogue of Microorganisms (GCM) 10K type strain sequencing project: providing services to taxonomists for standard genome sequencing and annotation.</title>
        <authorList>
            <consortium name="The Broad Institute Genomics Platform"/>
            <consortium name="The Broad Institute Genome Sequencing Center for Infectious Disease"/>
            <person name="Wu L."/>
            <person name="Ma J."/>
        </authorList>
    </citation>
    <scope>NUCLEOTIDE SEQUENCE [LARGE SCALE GENOMIC DNA]</scope>
    <source>
        <strain evidence="4">JCM 17759</strain>
    </source>
</reference>
<gene>
    <name evidence="3" type="ORF">GCM10023156_58340</name>
</gene>
<dbReference type="Proteomes" id="UP001500840">
    <property type="component" value="Unassembled WGS sequence"/>
</dbReference>
<name>A0ABP8NLM1_9BACT</name>
<dbReference type="SUPFAM" id="SSF50156">
    <property type="entry name" value="PDZ domain-like"/>
    <property type="match status" value="2"/>
</dbReference>
<dbReference type="InterPro" id="IPR004387">
    <property type="entry name" value="Pept_M50_Zn"/>
</dbReference>
<dbReference type="InterPro" id="IPR036034">
    <property type="entry name" value="PDZ_sf"/>
</dbReference>
<feature type="domain" description="PDZ" evidence="2">
    <location>
        <begin position="64"/>
        <end position="122"/>
    </location>
</feature>
<dbReference type="PROSITE" id="PS50106">
    <property type="entry name" value="PDZ"/>
    <property type="match status" value="1"/>
</dbReference>
<dbReference type="Pfam" id="PF17820">
    <property type="entry name" value="PDZ_6"/>
    <property type="match status" value="1"/>
</dbReference>
<dbReference type="InterPro" id="IPR001478">
    <property type="entry name" value="PDZ"/>
</dbReference>
<dbReference type="PANTHER" id="PTHR42837">
    <property type="entry name" value="REGULATOR OF SIGMA-E PROTEASE RSEP"/>
    <property type="match status" value="1"/>
</dbReference>
<dbReference type="PANTHER" id="PTHR42837:SF2">
    <property type="entry name" value="MEMBRANE METALLOPROTEASE ARASP2, CHLOROPLASTIC-RELATED"/>
    <property type="match status" value="1"/>
</dbReference>
<sequence length="338" mass="38912">MGSPAQRVGIQPGDYILAINDHTVSNPEDLKQKIASLRSSDSVNVSIWRRGKTLTKQVALAPKAAELPQSHRGWLGVMLTDDTYDHTGVVIQDVYRDSPAERAGLRDDHHIHKVNGEDVKSIDMFVDKVSDFAPGTERKLTIQREGKEQEMVVVLGQVSDAPIQWFRRSWRVPSDDLNFEMPQLRPLSGADVMDEMIDEMREQIWSLQRDVEQLKRPTPPPLDSNLEGLKDPVPATPEIDDVSRLESGALLVQYDSSRPFPPNISNDWTRSRYHNQYNGNRTYRFRPPYGPAYQNPYYYPYGNYRYYQYQGRPYYYGRSYPYGFRGGIQIGPNFGVYW</sequence>
<comment type="cofactor">
    <cofactor evidence="1">
        <name>Zn(2+)</name>
        <dbReference type="ChEBI" id="CHEBI:29105"/>
    </cofactor>
</comment>
<protein>
    <recommendedName>
        <fullName evidence="2">PDZ domain-containing protein</fullName>
    </recommendedName>
</protein>
<dbReference type="InterPro" id="IPR041489">
    <property type="entry name" value="PDZ_6"/>
</dbReference>
<dbReference type="Pfam" id="PF13180">
    <property type="entry name" value="PDZ_2"/>
    <property type="match status" value="1"/>
</dbReference>